<evidence type="ECO:0000256" key="1">
    <source>
        <dbReference type="ARBA" id="ARBA00004651"/>
    </source>
</evidence>
<keyword evidence="8" id="KW-0325">Glycoprotein</keyword>
<dbReference type="Pfam" id="PF00060">
    <property type="entry name" value="Lig_chan"/>
    <property type="match status" value="1"/>
</dbReference>
<feature type="transmembrane region" description="Helical" evidence="9">
    <location>
        <begin position="362"/>
        <end position="385"/>
    </location>
</feature>
<dbReference type="InterPro" id="IPR052192">
    <property type="entry name" value="Insect_Ionotropic_Sensory_Rcpt"/>
</dbReference>
<keyword evidence="12" id="KW-1185">Reference proteome</keyword>
<evidence type="ECO:0000313" key="11">
    <source>
        <dbReference type="EMBL" id="CAL8072906.1"/>
    </source>
</evidence>
<reference evidence="11 12" key="1">
    <citation type="submission" date="2024-08" db="EMBL/GenBank/DDBJ databases">
        <authorList>
            <person name="Cucini C."/>
            <person name="Frati F."/>
        </authorList>
    </citation>
    <scope>NUCLEOTIDE SEQUENCE [LARGE SCALE GENOMIC DNA]</scope>
</reference>
<keyword evidence="7" id="KW-0675">Receptor</keyword>
<gene>
    <name evidence="11" type="ORF">ODALV1_LOCUS2390</name>
</gene>
<dbReference type="Proteomes" id="UP001642540">
    <property type="component" value="Unassembled WGS sequence"/>
</dbReference>
<dbReference type="PANTHER" id="PTHR42643">
    <property type="entry name" value="IONOTROPIC RECEPTOR 20A-RELATED"/>
    <property type="match status" value="1"/>
</dbReference>
<name>A0ABP1PQ00_9HEXA</name>
<evidence type="ECO:0000256" key="2">
    <source>
        <dbReference type="ARBA" id="ARBA00008685"/>
    </source>
</evidence>
<dbReference type="PANTHER" id="PTHR42643:SF24">
    <property type="entry name" value="IONOTROPIC RECEPTOR 60A"/>
    <property type="match status" value="1"/>
</dbReference>
<dbReference type="Gene3D" id="1.10.287.70">
    <property type="match status" value="2"/>
</dbReference>
<sequence length="1266" mass="144436">MQLIRNSQLKPDNTGVVQMQSLMFQLATKISEHFGQCEFLYTSVGKRHHSRNFSDILSTKIFHEETRFIKQMHEYASGVFIVSLEKAVYYNNSEVENRSSPPLSYKRFKDVHKNEGVCGLGLFSFSLFNSAVLKVLFDLLIPLYGPILRKDEDHFIFMTLNQYDATKLLLSEGFGNRIKYKIALTQSSNLSITALSTSLYENQGQPVVRPLFTMTQNDQVSEMSSDVPYLFPDAMRNFYGKIFRMSIPKVAFRFEMVWDSTQKQYVSKRGYYKWWLDEVMIKFNFTCFYFESSFGGGTGKLLSNGSWRGAVADILDGSADWAFVVGHIYSRHQYLEWSGPLSYEWMVFLNHKPKTFLSPKAIFWPFTPFMWMLFLLTIFVVPLVLKLIDRAINNQWSYGKLLEYIFATVVEQDHGGPCVIPVNSIRILGAFWLLFAMIVTVVYRGKLTALLAFPVKSLVPTIFEELASSPFRVGLNVVGKGGAAYSILSASQSPVYKTLFERMEIYPNADECLVKATQIDLSCIMWAGIADYISARNLSDRFGNHPLQPSSETTSFIADGLVWEKRAVFRKHLDKTIWSAIEMGLVPLWFQLDQRFIKRERWKRESEAKNGTVTSGVVHFKSKGPEALRITHLQGAFLILLIGIGLASEEESKFYNTIKSYKHNPLVETSALISSGVFSSKFKLSSNSSFDTTRVLKYQRLNDVHRLSILCGFALFSFNTLKTPSAYTFSKLFSTYTPRYNPILKKDEDIFVFLPKNQNQGKEILFSDNFAIKIKFKLIIVTNSSSVLGQTIDIYGNNGLPLLKTLFKVKSFSQIKENTTLADWFPDTTKNFQGKVFNMAIPKVAFRFEISSKNGNLHPRRGYYKWWLDEAIRKFNFSYNMFPSSFGGSTGKLLENGTWIGAVGDILYGKADWSFVVGHTYQRHPFIEWSGPLSYEWMVFLNHKPKTFYSPMAIFWPFTTSMWCMSFLAMILVVLAFKLITNLVKLGISYGQLLEYVFATILEQDQQIPCKKLPLNSIRLLVAFWLLSAIIIATAYRGKLVSLMAFPLETWVPVKFSELASSSFRVGLNVVGKGGAAYSILASSQSPIYKTLFERMEIYPDAQECLLKAIEMDLSCIMWGGVADHISARNLSDKSGNTPLQSSSDTTFFIADGLVWEKRAVFRKHLDKTIWAAFDMGLTIRWFQLDVQYLKNERLLDARKSLNATVTPIYSSNSYLESKGPEKLKLAQFKGVLYILFGGLLVSTMYFALEVSINFFILMKVVKDSM</sequence>
<evidence type="ECO:0000259" key="10">
    <source>
        <dbReference type="Pfam" id="PF00060"/>
    </source>
</evidence>
<evidence type="ECO:0000256" key="7">
    <source>
        <dbReference type="ARBA" id="ARBA00023170"/>
    </source>
</evidence>
<protein>
    <recommendedName>
        <fullName evidence="10">Ionotropic glutamate receptor C-terminal domain-containing protein</fullName>
    </recommendedName>
</protein>
<dbReference type="InterPro" id="IPR001320">
    <property type="entry name" value="Iontro_rcpt_C"/>
</dbReference>
<dbReference type="SUPFAM" id="SSF53850">
    <property type="entry name" value="Periplasmic binding protein-like II"/>
    <property type="match status" value="2"/>
</dbReference>
<accession>A0ABP1PQ00</accession>
<evidence type="ECO:0000256" key="4">
    <source>
        <dbReference type="ARBA" id="ARBA00022692"/>
    </source>
</evidence>
<evidence type="ECO:0000256" key="5">
    <source>
        <dbReference type="ARBA" id="ARBA00022989"/>
    </source>
</evidence>
<dbReference type="EMBL" id="CAXLJM020000007">
    <property type="protein sequence ID" value="CAL8072906.1"/>
    <property type="molecule type" value="Genomic_DNA"/>
</dbReference>
<evidence type="ECO:0000256" key="6">
    <source>
        <dbReference type="ARBA" id="ARBA00023136"/>
    </source>
</evidence>
<comment type="caution">
    <text evidence="11">The sequence shown here is derived from an EMBL/GenBank/DDBJ whole genome shotgun (WGS) entry which is preliminary data.</text>
</comment>
<feature type="transmembrane region" description="Helical" evidence="9">
    <location>
        <begin position="954"/>
        <end position="977"/>
    </location>
</feature>
<evidence type="ECO:0000313" key="12">
    <source>
        <dbReference type="Proteomes" id="UP001642540"/>
    </source>
</evidence>
<feature type="transmembrane region" description="Helical" evidence="9">
    <location>
        <begin position="1018"/>
        <end position="1036"/>
    </location>
</feature>
<proteinExistence type="inferred from homology"/>
<feature type="transmembrane region" description="Helical" evidence="9">
    <location>
        <begin position="425"/>
        <end position="443"/>
    </location>
</feature>
<dbReference type="Gene3D" id="3.40.190.10">
    <property type="entry name" value="Periplasmic binding protein-like II"/>
    <property type="match status" value="1"/>
</dbReference>
<evidence type="ECO:0000256" key="3">
    <source>
        <dbReference type="ARBA" id="ARBA00022475"/>
    </source>
</evidence>
<keyword evidence="6 9" id="KW-0472">Membrane</keyword>
<evidence type="ECO:0000256" key="8">
    <source>
        <dbReference type="ARBA" id="ARBA00023180"/>
    </source>
</evidence>
<comment type="similarity">
    <text evidence="2">Belongs to the glutamate-gated ion channel (TC 1.A.10.1) family.</text>
</comment>
<keyword evidence="5 9" id="KW-1133">Transmembrane helix</keyword>
<evidence type="ECO:0000256" key="9">
    <source>
        <dbReference type="SAM" id="Phobius"/>
    </source>
</evidence>
<feature type="transmembrane region" description="Helical" evidence="9">
    <location>
        <begin position="1232"/>
        <end position="1257"/>
    </location>
</feature>
<keyword evidence="4 9" id="KW-0812">Transmembrane</keyword>
<feature type="domain" description="Ionotropic glutamate receptor C-terminal" evidence="10">
    <location>
        <begin position="370"/>
        <end position="644"/>
    </location>
</feature>
<keyword evidence="3" id="KW-1003">Cell membrane</keyword>
<organism evidence="11 12">
    <name type="scientific">Orchesella dallaii</name>
    <dbReference type="NCBI Taxonomy" id="48710"/>
    <lineage>
        <taxon>Eukaryota</taxon>
        <taxon>Metazoa</taxon>
        <taxon>Ecdysozoa</taxon>
        <taxon>Arthropoda</taxon>
        <taxon>Hexapoda</taxon>
        <taxon>Collembola</taxon>
        <taxon>Entomobryomorpha</taxon>
        <taxon>Entomobryoidea</taxon>
        <taxon>Orchesellidae</taxon>
        <taxon>Orchesellinae</taxon>
        <taxon>Orchesella</taxon>
    </lineage>
</organism>
<comment type="subcellular location">
    <subcellularLocation>
        <location evidence="1">Cell membrane</location>
        <topology evidence="1">Multi-pass membrane protein</topology>
    </subcellularLocation>
</comment>